<sequence>MNGSGGLTLPPRQMIPKTPDRGRYATSYMHATNRSTARPEVAMTPYPPNHPAADLELDEPVMEQNMSTFQRARSEVDLHPRAHVSLEHYFTDTGMANKPYHNLWHGVTIAPKKEQRLVETHYQAMLDKAKILHKQAPRKYIYDSIPGYAGFVASKDSGNVIGSTYAKSLKTAAQMTMTTRANNPWIRSLSSPDLRRTAPPAP</sequence>
<feature type="region of interest" description="Disordered" evidence="1">
    <location>
        <begin position="1"/>
        <end position="22"/>
    </location>
</feature>
<protein>
    <submittedName>
        <fullName evidence="2">Uncharacterized protein</fullName>
    </submittedName>
</protein>
<name>A0A7S3XGT7_OXYMA</name>
<proteinExistence type="predicted"/>
<accession>A0A7S3XGT7</accession>
<evidence type="ECO:0000313" key="2">
    <source>
        <dbReference type="EMBL" id="CAE0615169.1"/>
    </source>
</evidence>
<dbReference type="AlphaFoldDB" id="A0A7S3XGT7"/>
<organism evidence="2">
    <name type="scientific">Oxyrrhis marina</name>
    <name type="common">Dinoflagellate</name>
    <dbReference type="NCBI Taxonomy" id="2969"/>
    <lineage>
        <taxon>Eukaryota</taxon>
        <taxon>Sar</taxon>
        <taxon>Alveolata</taxon>
        <taxon>Dinophyceae</taxon>
        <taxon>Oxyrrhinales</taxon>
        <taxon>Oxyrrhinaceae</taxon>
        <taxon>Oxyrrhis</taxon>
    </lineage>
</organism>
<evidence type="ECO:0000256" key="1">
    <source>
        <dbReference type="SAM" id="MobiDB-lite"/>
    </source>
</evidence>
<reference evidence="2" key="1">
    <citation type="submission" date="2021-01" db="EMBL/GenBank/DDBJ databases">
        <authorList>
            <person name="Corre E."/>
            <person name="Pelletier E."/>
            <person name="Niang G."/>
            <person name="Scheremetjew M."/>
            <person name="Finn R."/>
            <person name="Kale V."/>
            <person name="Holt S."/>
            <person name="Cochrane G."/>
            <person name="Meng A."/>
            <person name="Brown T."/>
            <person name="Cohen L."/>
        </authorList>
    </citation>
    <scope>NUCLEOTIDE SEQUENCE</scope>
    <source>
        <strain evidence="2">CCMP1795</strain>
    </source>
</reference>
<gene>
    <name evidence="2" type="ORF">OMAR00292_LOCUS1044</name>
</gene>
<dbReference type="EMBL" id="HBIT01002502">
    <property type="protein sequence ID" value="CAE0615169.1"/>
    <property type="molecule type" value="Transcribed_RNA"/>
</dbReference>